<name>A0A9X1HQE0_9BACT</name>
<dbReference type="EMBL" id="JAIXNE010000002">
    <property type="protein sequence ID" value="MCA6075295.1"/>
    <property type="molecule type" value="Genomic_DNA"/>
</dbReference>
<accession>A0A9X1HQE0</accession>
<comment type="similarity">
    <text evidence="1">Belongs to the universal stress protein A family.</text>
</comment>
<comment type="caution">
    <text evidence="3">The sequence shown here is derived from an EMBL/GenBank/DDBJ whole genome shotgun (WGS) entry which is preliminary data.</text>
</comment>
<dbReference type="InterPro" id="IPR006015">
    <property type="entry name" value="Universal_stress_UspA"/>
</dbReference>
<dbReference type="InterPro" id="IPR006016">
    <property type="entry name" value="UspA"/>
</dbReference>
<dbReference type="AlphaFoldDB" id="A0A9X1HQE0"/>
<feature type="domain" description="UspA" evidence="2">
    <location>
        <begin position="173"/>
        <end position="276"/>
    </location>
</feature>
<dbReference type="SUPFAM" id="SSF52402">
    <property type="entry name" value="Adenine nucleotide alpha hydrolases-like"/>
    <property type="match status" value="2"/>
</dbReference>
<sequence length="283" mass="31473">MKHILVPTDFSTQAGYAVDLGAYLARKLNAELTFLHVVVDGTLPTVHYTGEVALPDMQDRLFVLKLIEKGKEELAEILKRPDMKDLKVNTELHVGDIYYGVKDIISQKNIDLVVMGTKGSSGFEEFIIGSNAERVVRHAKCPVLTIHEPMKALKIERIVYANSLEKPEHSCASVLKDIQEAFNATIHLVRVNTPNNFKADHDSLPLLEKIAENSSLRNFELHVYNDATEEAGILNFAEQIDADMIAMATHGRTGLAHLLTGSLAESVVNHTHRPVLTYVDKDI</sequence>
<evidence type="ECO:0000313" key="4">
    <source>
        <dbReference type="EMBL" id="MCA6076472.1"/>
    </source>
</evidence>
<keyword evidence="6" id="KW-1185">Reference proteome</keyword>
<dbReference type="EMBL" id="JAIXNE010000004">
    <property type="protein sequence ID" value="MCA6077600.1"/>
    <property type="molecule type" value="Genomic_DNA"/>
</dbReference>
<dbReference type="PANTHER" id="PTHR46268:SF6">
    <property type="entry name" value="UNIVERSAL STRESS PROTEIN UP12"/>
    <property type="match status" value="1"/>
</dbReference>
<organism evidence="3 6">
    <name type="scientific">Fulvivirga sedimenti</name>
    <dbReference type="NCBI Taxonomy" id="2879465"/>
    <lineage>
        <taxon>Bacteria</taxon>
        <taxon>Pseudomonadati</taxon>
        <taxon>Bacteroidota</taxon>
        <taxon>Cytophagia</taxon>
        <taxon>Cytophagales</taxon>
        <taxon>Fulvivirgaceae</taxon>
        <taxon>Fulvivirga</taxon>
    </lineage>
</organism>
<evidence type="ECO:0000259" key="2">
    <source>
        <dbReference type="Pfam" id="PF00582"/>
    </source>
</evidence>
<dbReference type="Pfam" id="PF00582">
    <property type="entry name" value="Usp"/>
    <property type="match status" value="2"/>
</dbReference>
<dbReference type="InterPro" id="IPR014729">
    <property type="entry name" value="Rossmann-like_a/b/a_fold"/>
</dbReference>
<proteinExistence type="inferred from homology"/>
<dbReference type="PANTHER" id="PTHR46268">
    <property type="entry name" value="STRESS RESPONSE PROTEIN NHAX"/>
    <property type="match status" value="1"/>
</dbReference>
<dbReference type="PRINTS" id="PR01438">
    <property type="entry name" value="UNVRSLSTRESS"/>
</dbReference>
<dbReference type="Gene3D" id="3.40.50.620">
    <property type="entry name" value="HUPs"/>
    <property type="match status" value="2"/>
</dbReference>
<dbReference type="RefSeq" id="WP_225698398.1">
    <property type="nucleotide sequence ID" value="NZ_JAIXNE010000002.1"/>
</dbReference>
<evidence type="ECO:0000313" key="3">
    <source>
        <dbReference type="EMBL" id="MCA6075295.1"/>
    </source>
</evidence>
<reference evidence="3" key="1">
    <citation type="submission" date="2021-09" db="EMBL/GenBank/DDBJ databases">
        <title>Fulvivirga sp. isolated from coastal sediment.</title>
        <authorList>
            <person name="Yu H."/>
        </authorList>
    </citation>
    <scope>NUCLEOTIDE SEQUENCE</scope>
    <source>
        <strain evidence="3">1062</strain>
    </source>
</reference>
<dbReference type="Proteomes" id="UP001139409">
    <property type="component" value="Unassembled WGS sequence"/>
</dbReference>
<gene>
    <name evidence="3" type="ORF">LDX50_10470</name>
    <name evidence="4" type="ORF">LDX50_16440</name>
    <name evidence="5" type="ORF">LDX50_22160</name>
</gene>
<dbReference type="EMBL" id="JAIXNE010000003">
    <property type="protein sequence ID" value="MCA6076472.1"/>
    <property type="molecule type" value="Genomic_DNA"/>
</dbReference>
<evidence type="ECO:0000256" key="1">
    <source>
        <dbReference type="ARBA" id="ARBA00008791"/>
    </source>
</evidence>
<dbReference type="CDD" id="cd00293">
    <property type="entry name" value="USP-like"/>
    <property type="match status" value="2"/>
</dbReference>
<evidence type="ECO:0000313" key="6">
    <source>
        <dbReference type="Proteomes" id="UP001139409"/>
    </source>
</evidence>
<feature type="domain" description="UspA" evidence="2">
    <location>
        <begin position="1"/>
        <end position="146"/>
    </location>
</feature>
<protein>
    <submittedName>
        <fullName evidence="3">Universal stress protein</fullName>
    </submittedName>
</protein>
<evidence type="ECO:0000313" key="5">
    <source>
        <dbReference type="EMBL" id="MCA6077600.1"/>
    </source>
</evidence>